<dbReference type="AlphaFoldDB" id="A0A918DQ76"/>
<dbReference type="InterPro" id="IPR006093">
    <property type="entry name" value="Oxy_OxRdtase_FAD_BS"/>
</dbReference>
<dbReference type="PANTHER" id="PTHR42973">
    <property type="entry name" value="BINDING OXIDOREDUCTASE, PUTATIVE (AFU_ORTHOLOGUE AFUA_1G17690)-RELATED"/>
    <property type="match status" value="1"/>
</dbReference>
<comment type="caution">
    <text evidence="7">The sequence shown here is derived from an EMBL/GenBank/DDBJ whole genome shotgun (WGS) entry which is preliminary data.</text>
</comment>
<dbReference type="InterPro" id="IPR016169">
    <property type="entry name" value="FAD-bd_PCMH_sub2"/>
</dbReference>
<dbReference type="Pfam" id="PF08031">
    <property type="entry name" value="BBE"/>
    <property type="match status" value="1"/>
</dbReference>
<reference evidence="7 8" key="1">
    <citation type="journal article" date="2014" name="Int. J. Syst. Evol. Microbiol.">
        <title>Complete genome sequence of Corynebacterium casei LMG S-19264T (=DSM 44701T), isolated from a smear-ripened cheese.</title>
        <authorList>
            <consortium name="US DOE Joint Genome Institute (JGI-PGF)"/>
            <person name="Walter F."/>
            <person name="Albersmeier A."/>
            <person name="Kalinowski J."/>
            <person name="Ruckert C."/>
        </authorList>
    </citation>
    <scope>NUCLEOTIDE SEQUENCE [LARGE SCALE GENOMIC DNA]</scope>
    <source>
        <strain evidence="7 8">CGMCC 1.7286</strain>
    </source>
</reference>
<dbReference type="PROSITE" id="PS51387">
    <property type="entry name" value="FAD_PCMH"/>
    <property type="match status" value="1"/>
</dbReference>
<evidence type="ECO:0000256" key="3">
    <source>
        <dbReference type="ARBA" id="ARBA00022630"/>
    </source>
</evidence>
<dbReference type="PANTHER" id="PTHR42973:SF39">
    <property type="entry name" value="FAD-BINDING PCMH-TYPE DOMAIN-CONTAINING PROTEIN"/>
    <property type="match status" value="1"/>
</dbReference>
<feature type="domain" description="FAD-binding PCMH-type" evidence="6">
    <location>
        <begin position="50"/>
        <end position="221"/>
    </location>
</feature>
<dbReference type="InterPro" id="IPR050416">
    <property type="entry name" value="FAD-linked_Oxidoreductase"/>
</dbReference>
<comment type="similarity">
    <text evidence="2">Belongs to the oxygen-dependent FAD-linked oxidoreductase family.</text>
</comment>
<dbReference type="InterPro" id="IPR016166">
    <property type="entry name" value="FAD-bd_PCMH"/>
</dbReference>
<proteinExistence type="inferred from homology"/>
<evidence type="ECO:0000259" key="6">
    <source>
        <dbReference type="PROSITE" id="PS51387"/>
    </source>
</evidence>
<dbReference type="InterPro" id="IPR036318">
    <property type="entry name" value="FAD-bd_PCMH-like_sf"/>
</dbReference>
<dbReference type="SUPFAM" id="SSF56176">
    <property type="entry name" value="FAD-binding/transporter-associated domain-like"/>
    <property type="match status" value="1"/>
</dbReference>
<dbReference type="Pfam" id="PF01565">
    <property type="entry name" value="FAD_binding_4"/>
    <property type="match status" value="1"/>
</dbReference>
<dbReference type="InterPro" id="IPR006094">
    <property type="entry name" value="Oxid_FAD_bind_N"/>
</dbReference>
<evidence type="ECO:0000256" key="5">
    <source>
        <dbReference type="ARBA" id="ARBA00023002"/>
    </source>
</evidence>
<dbReference type="Gene3D" id="3.30.43.10">
    <property type="entry name" value="Uridine Diphospho-n-acetylenolpyruvylglucosamine Reductase, domain 2"/>
    <property type="match status" value="1"/>
</dbReference>
<name>A0A918DQ76_9GAMM</name>
<accession>A0A918DQ76</accession>
<dbReference type="GO" id="GO:0071949">
    <property type="term" value="F:FAD binding"/>
    <property type="evidence" value="ECO:0007669"/>
    <property type="project" value="InterPro"/>
</dbReference>
<comment type="cofactor">
    <cofactor evidence="1">
        <name>FAD</name>
        <dbReference type="ChEBI" id="CHEBI:57692"/>
    </cofactor>
</comment>
<dbReference type="SUPFAM" id="SSF55103">
    <property type="entry name" value="FAD-linked oxidases, C-terminal domain"/>
    <property type="match status" value="1"/>
</dbReference>
<dbReference type="InterPro" id="IPR016164">
    <property type="entry name" value="FAD-linked_Oxase-like_C"/>
</dbReference>
<dbReference type="InterPro" id="IPR016167">
    <property type="entry name" value="FAD-bd_PCMH_sub1"/>
</dbReference>
<keyword evidence="8" id="KW-1185">Reference proteome</keyword>
<keyword evidence="4" id="KW-0274">FAD</keyword>
<dbReference type="Gene3D" id="3.40.462.20">
    <property type="match status" value="1"/>
</dbReference>
<gene>
    <name evidence="7" type="ORF">GCM10011348_04980</name>
</gene>
<dbReference type="Gene3D" id="3.30.465.10">
    <property type="match status" value="1"/>
</dbReference>
<protein>
    <submittedName>
        <fullName evidence="7">FAD-linked oxidase</fullName>
    </submittedName>
</protein>
<organism evidence="7 8">
    <name type="scientific">Marinobacterium nitratireducens</name>
    <dbReference type="NCBI Taxonomy" id="518897"/>
    <lineage>
        <taxon>Bacteria</taxon>
        <taxon>Pseudomonadati</taxon>
        <taxon>Pseudomonadota</taxon>
        <taxon>Gammaproteobacteria</taxon>
        <taxon>Oceanospirillales</taxon>
        <taxon>Oceanospirillaceae</taxon>
        <taxon>Marinobacterium</taxon>
    </lineage>
</organism>
<keyword evidence="5" id="KW-0560">Oxidoreductase</keyword>
<evidence type="ECO:0000256" key="4">
    <source>
        <dbReference type="ARBA" id="ARBA00022827"/>
    </source>
</evidence>
<dbReference type="Proteomes" id="UP000599578">
    <property type="component" value="Unassembled WGS sequence"/>
</dbReference>
<evidence type="ECO:0000256" key="1">
    <source>
        <dbReference type="ARBA" id="ARBA00001974"/>
    </source>
</evidence>
<evidence type="ECO:0000256" key="2">
    <source>
        <dbReference type="ARBA" id="ARBA00005466"/>
    </source>
</evidence>
<keyword evidence="3" id="KW-0285">Flavoprotein</keyword>
<dbReference type="PROSITE" id="PS00862">
    <property type="entry name" value="OX2_COVAL_FAD"/>
    <property type="match status" value="1"/>
</dbReference>
<dbReference type="GO" id="GO:0016491">
    <property type="term" value="F:oxidoreductase activity"/>
    <property type="evidence" value="ECO:0007669"/>
    <property type="project" value="UniProtKB-KW"/>
</dbReference>
<evidence type="ECO:0000313" key="8">
    <source>
        <dbReference type="Proteomes" id="UP000599578"/>
    </source>
</evidence>
<dbReference type="EMBL" id="BMLT01000001">
    <property type="protein sequence ID" value="GGO76832.1"/>
    <property type="molecule type" value="Genomic_DNA"/>
</dbReference>
<evidence type="ECO:0000313" key="7">
    <source>
        <dbReference type="EMBL" id="GGO76832.1"/>
    </source>
</evidence>
<dbReference type="InterPro" id="IPR012951">
    <property type="entry name" value="BBE"/>
</dbReference>
<sequence length="476" mass="52205">MSHYSLKRLDGGVTMLPEAAVETFAAELRGELLTPDSAHYDWARTVWNAMIDRRPGLIARCVVQQDVRCALEFARENGLLLSVKSGGHNVAGNAVCDDGLMIDLSPMRWVRVDPKKQVAQVGAGALLGDLDRESLAHGLVTPLGINSTTGVAGLTLGGGFGWLSRRFGLSVDNLLSVDLVGTDGQCLHASEDEHPELFWALRGGGGNFGIVTSFEFKLHPFEPEVVAGLVLYPLEHAASVMRQYREYAAVAPDCLSAWCVLRKAPPLPFLSVADHGREVLALAVCYSGARQEADALIEPLRHFGTPLGEHLGPVPYTGWQTTFDPLLAPGARNYWKSHNFRALNDAVIDELVTAAGMLPSEHCEIFVGQLGGVINLRAPQATAYPHRDVEFVINMHARWESADDDKVCKDWSRRLFDALAEHATGGVYVNFMTADEEARVEAAYGPNQRRLIQLKQRYDPDNLLRINQNIHPSSEN</sequence>
<dbReference type="RefSeq" id="WP_188857913.1">
    <property type="nucleotide sequence ID" value="NZ_BMLT01000001.1"/>
</dbReference>